<evidence type="ECO:0000256" key="3">
    <source>
        <dbReference type="ARBA" id="ARBA00022448"/>
    </source>
</evidence>
<dbReference type="GO" id="GO:0046740">
    <property type="term" value="P:transport of virus in host, cell to cell"/>
    <property type="evidence" value="ECO:0007669"/>
    <property type="project" value="UniProtKB-KW"/>
</dbReference>
<evidence type="ECO:0000256" key="6">
    <source>
        <dbReference type="ARBA" id="ARBA00025275"/>
    </source>
</evidence>
<dbReference type="InterPro" id="IPR002538">
    <property type="entry name" value="Bromo_MP"/>
</dbReference>
<keyword evidence="5" id="KW-1031">Host cell junction</keyword>
<dbReference type="GeneID" id="37619136"/>
<sequence>MALTTFKKITYEGKDWDSLMGEISGVLRDNIVASTTFRGCVPVEAKISKGGAQAWDLCSKDFSVFATSWKKKVRKLINVDHRNIYLCYVPRILRSTSCSDSCFLLNKATLEKIPLGVFPLNEMFFVRTGWPRSLMTKDVIDGKGLCLTHQIIAPTLPVGCSAGRWLPFWEEDFGLKMTYQKDVPITFKTKSESLVKDAISEAVRDSLMAGLVQNSSQVLLSDSKLLSPIPGNSPEVLIDFTTQKSEANEDVGSTLPRVLLQSNGASVVESVVEGRGTGNSAQTPL</sequence>
<dbReference type="Proteomes" id="UP000237247">
    <property type="component" value="Genome"/>
</dbReference>
<dbReference type="Pfam" id="PF01573">
    <property type="entry name" value="Bromo_MP"/>
    <property type="match status" value="1"/>
</dbReference>
<keyword evidence="4" id="KW-0916">Viral movement protein</keyword>
<evidence type="ECO:0000256" key="1">
    <source>
        <dbReference type="ARBA" id="ARBA00004621"/>
    </source>
</evidence>
<dbReference type="OrthoDB" id="8384at10239"/>
<name>Q83068_9BROM</name>
<comment type="function">
    <text evidence="6">Transports viral genome to neighboring plant cells directly through plasmosdesmata, without any budding. The movement protein allows efficient cell to cell propagation, by bypassing the host cell wall barrier. Acts by forming a tubular structure at the host plasmodesmata, enlarging it enough to allow free passage of virion capsids.</text>
</comment>
<organism evidence="8 9">
    <name type="scientific">Lilac ring mottle virus</name>
    <dbReference type="NCBI Taxonomy" id="37125"/>
    <lineage>
        <taxon>Viruses</taxon>
        <taxon>Riboviria</taxon>
        <taxon>Orthornavirae</taxon>
        <taxon>Kitrinoviricota</taxon>
        <taxon>Alsuviricetes</taxon>
        <taxon>Martellivirales</taxon>
        <taxon>Bromoviridae</taxon>
        <taxon>Ilarvirus</taxon>
        <taxon>Ilarvirus LRMV</taxon>
    </lineage>
</organism>
<reference evidence="9" key="2">
    <citation type="journal article" date="2008" name="Arch. Virol.">
        <title>Partial nucleotide sequences of the RNA 1 and RNA 2 of lilac ring mottle virus confirm that this virus should be considered a member of subgroup 2 of the genus Ilarvirus.</title>
        <authorList>
            <person name="Scott S.W."/>
            <person name="Zimmerman M.T."/>
        </authorList>
    </citation>
    <scope>NUCLEOTIDE SEQUENCE [LARGE SCALE GENOMIC DNA]</scope>
</reference>
<reference evidence="8 9" key="1">
    <citation type="journal article" date="1995" name="J. Gen. Virol.">
        <title>The complete nucleotide sequence of the RNA 3 of lilac ring mottle ilarvirus.</title>
        <authorList>
            <person name="Scott S.W."/>
            <person name="Ge X."/>
        </authorList>
    </citation>
    <scope>NUCLEOTIDE SEQUENCE [LARGE SCALE GENOMIC DNA]</scope>
</reference>
<evidence type="ECO:0000256" key="7">
    <source>
        <dbReference type="ARBA" id="ARBA00032603"/>
    </source>
</evidence>
<dbReference type="GO" id="GO:0044219">
    <property type="term" value="C:host cell plasmodesma"/>
    <property type="evidence" value="ECO:0007669"/>
    <property type="project" value="UniProtKB-SubCell"/>
</dbReference>
<protein>
    <recommendedName>
        <fullName evidence="2">Movement protein</fullName>
    </recommendedName>
    <alternativeName>
        <fullName evidence="7">Protein 3A</fullName>
    </alternativeName>
</protein>
<evidence type="ECO:0000313" key="8">
    <source>
        <dbReference type="EMBL" id="AAA64839.1"/>
    </source>
</evidence>
<dbReference type="RefSeq" id="YP_009507938.1">
    <property type="nucleotide sequence ID" value="NC_038776.1"/>
</dbReference>
<dbReference type="KEGG" id="vg:37619136"/>
<evidence type="ECO:0000256" key="2">
    <source>
        <dbReference type="ARBA" id="ARBA00014660"/>
    </source>
</evidence>
<evidence type="ECO:0000256" key="4">
    <source>
        <dbReference type="ARBA" id="ARBA00023031"/>
    </source>
</evidence>
<evidence type="ECO:0000256" key="5">
    <source>
        <dbReference type="ARBA" id="ARBA00023081"/>
    </source>
</evidence>
<keyword evidence="9" id="KW-1185">Reference proteome</keyword>
<evidence type="ECO:0000313" key="9">
    <source>
        <dbReference type="Proteomes" id="UP000237247"/>
    </source>
</evidence>
<dbReference type="EMBL" id="U17391">
    <property type="protein sequence ID" value="AAA64839.1"/>
    <property type="molecule type" value="Genomic_RNA"/>
</dbReference>
<proteinExistence type="predicted"/>
<keyword evidence="3" id="KW-0813">Transport</keyword>
<comment type="subcellular location">
    <subcellularLocation>
        <location evidence="1">Host cell junction</location>
        <location evidence="1">Host plasmodesma</location>
    </subcellularLocation>
</comment>
<accession>Q83068</accession>